<sequence length="62" mass="6917">MRRMAPRGTVRHVNIAATYYFNLLIIICHRTAPYVVKFSSHSSGAVRHTARAANITVTSLDC</sequence>
<name>A0A915JCS4_ROMCU</name>
<dbReference type="Proteomes" id="UP000887565">
    <property type="component" value="Unplaced"/>
</dbReference>
<keyword evidence="1" id="KW-0472">Membrane</keyword>
<feature type="transmembrane region" description="Helical" evidence="1">
    <location>
        <begin position="12"/>
        <end position="32"/>
    </location>
</feature>
<protein>
    <submittedName>
        <fullName evidence="3">Uncharacterized protein</fullName>
    </submittedName>
</protein>
<organism evidence="2 3">
    <name type="scientific">Romanomermis culicivorax</name>
    <name type="common">Nematode worm</name>
    <dbReference type="NCBI Taxonomy" id="13658"/>
    <lineage>
        <taxon>Eukaryota</taxon>
        <taxon>Metazoa</taxon>
        <taxon>Ecdysozoa</taxon>
        <taxon>Nematoda</taxon>
        <taxon>Enoplea</taxon>
        <taxon>Dorylaimia</taxon>
        <taxon>Mermithida</taxon>
        <taxon>Mermithoidea</taxon>
        <taxon>Mermithidae</taxon>
        <taxon>Romanomermis</taxon>
    </lineage>
</organism>
<keyword evidence="1" id="KW-1133">Transmembrane helix</keyword>
<dbReference type="AlphaFoldDB" id="A0A915JCS4"/>
<proteinExistence type="predicted"/>
<reference evidence="3" key="1">
    <citation type="submission" date="2022-11" db="UniProtKB">
        <authorList>
            <consortium name="WormBaseParasite"/>
        </authorList>
    </citation>
    <scope>IDENTIFICATION</scope>
</reference>
<accession>A0A915JCS4</accession>
<keyword evidence="2" id="KW-1185">Reference proteome</keyword>
<keyword evidence="1" id="KW-0812">Transmembrane</keyword>
<evidence type="ECO:0000313" key="2">
    <source>
        <dbReference type="Proteomes" id="UP000887565"/>
    </source>
</evidence>
<dbReference type="WBParaSite" id="nRc.2.0.1.t23421-RA">
    <property type="protein sequence ID" value="nRc.2.0.1.t23421-RA"/>
    <property type="gene ID" value="nRc.2.0.1.g23421"/>
</dbReference>
<evidence type="ECO:0000313" key="3">
    <source>
        <dbReference type="WBParaSite" id="nRc.2.0.1.t23421-RA"/>
    </source>
</evidence>
<evidence type="ECO:0000256" key="1">
    <source>
        <dbReference type="SAM" id="Phobius"/>
    </source>
</evidence>